<evidence type="ECO:0000259" key="5">
    <source>
        <dbReference type="Pfam" id="PF13439"/>
    </source>
</evidence>
<keyword evidence="2 6" id="KW-0808">Transferase</keyword>
<proteinExistence type="predicted"/>
<evidence type="ECO:0000313" key="7">
    <source>
        <dbReference type="Proteomes" id="UP000199012"/>
    </source>
</evidence>
<dbReference type="AlphaFoldDB" id="A0A1I1AU68"/>
<evidence type="ECO:0000256" key="1">
    <source>
        <dbReference type="ARBA" id="ARBA00022676"/>
    </source>
</evidence>
<dbReference type="Proteomes" id="UP000199012">
    <property type="component" value="Unassembled WGS sequence"/>
</dbReference>
<evidence type="ECO:0000256" key="3">
    <source>
        <dbReference type="SAM" id="MobiDB-lite"/>
    </source>
</evidence>
<accession>A0A1I1AU68</accession>
<keyword evidence="1 6" id="KW-0328">Glycosyltransferase</keyword>
<evidence type="ECO:0000256" key="2">
    <source>
        <dbReference type="ARBA" id="ARBA00022679"/>
    </source>
</evidence>
<reference evidence="6 7" key="1">
    <citation type="submission" date="2016-10" db="EMBL/GenBank/DDBJ databases">
        <authorList>
            <person name="de Groot N.N."/>
        </authorList>
    </citation>
    <scope>NUCLEOTIDE SEQUENCE [LARGE SCALE GENOMIC DNA]</scope>
    <source>
        <strain evidence="6 7">CGMCC 4.6945</strain>
    </source>
</reference>
<dbReference type="GO" id="GO:0016757">
    <property type="term" value="F:glycosyltransferase activity"/>
    <property type="evidence" value="ECO:0007669"/>
    <property type="project" value="UniProtKB-KW"/>
</dbReference>
<dbReference type="EMBL" id="FOKA01000022">
    <property type="protein sequence ID" value="SFB41072.1"/>
    <property type="molecule type" value="Genomic_DNA"/>
</dbReference>
<keyword evidence="7" id="KW-1185">Reference proteome</keyword>
<sequence>MPPDDRTAAAAGTPRRLTVALVLDDGLDRPDGVQQYVLAVAAGLRGRGHDVHLVASTTERTDLPGLHVLGRHTGVSFNGNLLRTPLPAPATAVRRLLAEVPVDVLHVAMPYSPLLAGRVVARVPAHVGVVGTFLIATESPVVEAGARALAVVARPTLRRFDEVLALSTPAADLARRAFGLRTTVLGMPLDLAGLQAAGAGVGADAPGPGAPVPGAPGTSVGDEDDPDRPVRLVFLGRLVERKGARELVAALDHLARHRLTRRPWHLVLAGRGPLEAELRRALAAAGLADRVTLPGFVAEADKPALLAGADVVVLPSTGGESFGISVVEALACARGVVLAGDNPGYRATMEGLEDQLVEARDVRAFAAALARWVDDPPARRVAVAGQRAVARRHERDAVLDGVEAAYARALAARSAPRAPATPAARAARRR</sequence>
<organism evidence="6 7">
    <name type="scientific">Cellulomonas marina</name>
    <dbReference type="NCBI Taxonomy" id="988821"/>
    <lineage>
        <taxon>Bacteria</taxon>
        <taxon>Bacillati</taxon>
        <taxon>Actinomycetota</taxon>
        <taxon>Actinomycetes</taxon>
        <taxon>Micrococcales</taxon>
        <taxon>Cellulomonadaceae</taxon>
        <taxon>Cellulomonas</taxon>
    </lineage>
</organism>
<dbReference type="PANTHER" id="PTHR12526:SF510">
    <property type="entry name" value="D-INOSITOL 3-PHOSPHATE GLYCOSYLTRANSFERASE"/>
    <property type="match status" value="1"/>
</dbReference>
<feature type="domain" description="Glycosyltransferase subfamily 4-like N-terminal" evidence="5">
    <location>
        <begin position="31"/>
        <end position="181"/>
    </location>
</feature>
<feature type="region of interest" description="Disordered" evidence="3">
    <location>
        <begin position="202"/>
        <end position="226"/>
    </location>
</feature>
<dbReference type="PANTHER" id="PTHR12526">
    <property type="entry name" value="GLYCOSYLTRANSFERASE"/>
    <property type="match status" value="1"/>
</dbReference>
<name>A0A1I1AU68_9CELL</name>
<dbReference type="Pfam" id="PF13439">
    <property type="entry name" value="Glyco_transf_4"/>
    <property type="match status" value="1"/>
</dbReference>
<evidence type="ECO:0000313" key="6">
    <source>
        <dbReference type="EMBL" id="SFB41072.1"/>
    </source>
</evidence>
<evidence type="ECO:0000259" key="4">
    <source>
        <dbReference type="Pfam" id="PF00534"/>
    </source>
</evidence>
<protein>
    <submittedName>
        <fullName evidence="6">Phosphatidylinositol alpha-mannosyltransferase</fullName>
    </submittedName>
</protein>
<dbReference type="SUPFAM" id="SSF53756">
    <property type="entry name" value="UDP-Glycosyltransferase/glycogen phosphorylase"/>
    <property type="match status" value="1"/>
</dbReference>
<dbReference type="RefSeq" id="WP_175499612.1">
    <property type="nucleotide sequence ID" value="NZ_BONM01000029.1"/>
</dbReference>
<dbReference type="STRING" id="988821.SAMN05421867_12223"/>
<dbReference type="Gene3D" id="3.40.50.2000">
    <property type="entry name" value="Glycogen Phosphorylase B"/>
    <property type="match status" value="2"/>
</dbReference>
<dbReference type="CDD" id="cd03801">
    <property type="entry name" value="GT4_PimA-like"/>
    <property type="match status" value="1"/>
</dbReference>
<dbReference type="InterPro" id="IPR001296">
    <property type="entry name" value="Glyco_trans_1"/>
</dbReference>
<gene>
    <name evidence="6" type="ORF">SAMN05421867_12223</name>
</gene>
<feature type="domain" description="Glycosyl transferase family 1" evidence="4">
    <location>
        <begin position="227"/>
        <end position="380"/>
    </location>
</feature>
<dbReference type="InterPro" id="IPR028098">
    <property type="entry name" value="Glyco_trans_4-like_N"/>
</dbReference>
<dbReference type="Pfam" id="PF00534">
    <property type="entry name" value="Glycos_transf_1"/>
    <property type="match status" value="1"/>
</dbReference>